<proteinExistence type="predicted"/>
<reference evidence="1" key="1">
    <citation type="submission" date="2022-08" db="EMBL/GenBank/DDBJ databases">
        <title>Genome Sequence of Pycnoporus sanguineus.</title>
        <authorList>
            <person name="Buettner E."/>
        </authorList>
    </citation>
    <scope>NUCLEOTIDE SEQUENCE</scope>
    <source>
        <strain evidence="1">CG-C14</strain>
    </source>
</reference>
<dbReference type="Proteomes" id="UP001144978">
    <property type="component" value="Unassembled WGS sequence"/>
</dbReference>
<dbReference type="EMBL" id="JANSHE010000122">
    <property type="protein sequence ID" value="KAJ3016313.1"/>
    <property type="molecule type" value="Genomic_DNA"/>
</dbReference>
<evidence type="ECO:0000313" key="1">
    <source>
        <dbReference type="EMBL" id="KAJ3016313.1"/>
    </source>
</evidence>
<keyword evidence="2" id="KW-1185">Reference proteome</keyword>
<gene>
    <name evidence="1" type="ORF">NUW54_g832</name>
</gene>
<comment type="caution">
    <text evidence="1">The sequence shown here is derived from an EMBL/GenBank/DDBJ whole genome shotgun (WGS) entry which is preliminary data.</text>
</comment>
<evidence type="ECO:0000313" key="2">
    <source>
        <dbReference type="Proteomes" id="UP001144978"/>
    </source>
</evidence>
<sequence length="92" mass="9744">MAVSTADSRHSKSLHIPTQNTSLHTTMPHLQKQGQCAALGWTESQTGAGNNIQWTMTCKINGEVTGTATAQQKGAAKEEAARQTLVKLGLLA</sequence>
<organism evidence="1 2">
    <name type="scientific">Trametes sanguinea</name>
    <dbReference type="NCBI Taxonomy" id="158606"/>
    <lineage>
        <taxon>Eukaryota</taxon>
        <taxon>Fungi</taxon>
        <taxon>Dikarya</taxon>
        <taxon>Basidiomycota</taxon>
        <taxon>Agaricomycotina</taxon>
        <taxon>Agaricomycetes</taxon>
        <taxon>Polyporales</taxon>
        <taxon>Polyporaceae</taxon>
        <taxon>Trametes</taxon>
    </lineage>
</organism>
<name>A0ACC1Q9Y0_9APHY</name>
<accession>A0ACC1Q9Y0</accession>
<protein>
    <submittedName>
        <fullName evidence="1">Uncharacterized protein</fullName>
    </submittedName>
</protein>